<comment type="caution">
    <text evidence="1">The sequence shown here is derived from an EMBL/GenBank/DDBJ whole genome shotgun (WGS) entry which is preliminary data.</text>
</comment>
<dbReference type="EMBL" id="VSDO01000005">
    <property type="protein sequence ID" value="TYA11002.1"/>
    <property type="molecule type" value="Genomic_DNA"/>
</dbReference>
<proteinExistence type="predicted"/>
<protein>
    <recommendedName>
        <fullName evidence="3">Hydrolase</fullName>
    </recommendedName>
</protein>
<keyword evidence="2" id="KW-1185">Reference proteome</keyword>
<accession>A0A5D0CMU2</accession>
<name>A0A5D0CMU2_9BACL</name>
<dbReference type="Proteomes" id="UP000325218">
    <property type="component" value="Unassembled WGS sequence"/>
</dbReference>
<reference evidence="1 2" key="1">
    <citation type="submission" date="2019-08" db="EMBL/GenBank/DDBJ databases">
        <title>Genome sequencing of Paenibacillus faecis DSM 23593(T).</title>
        <authorList>
            <person name="Kook J.-K."/>
            <person name="Park S.-N."/>
            <person name="Lim Y.K."/>
        </authorList>
    </citation>
    <scope>NUCLEOTIDE SEQUENCE [LARGE SCALE GENOMIC DNA]</scope>
    <source>
        <strain evidence="1 2">DSM 23593</strain>
    </source>
</reference>
<gene>
    <name evidence="1" type="ORF">FRY98_24880</name>
</gene>
<dbReference type="RefSeq" id="WP_148457214.1">
    <property type="nucleotide sequence ID" value="NZ_VSDO01000005.1"/>
</dbReference>
<sequence>MEKKTYYVSLQGRSLLEDQGATGYEWEIRATPEEADTIRHMLEQIDEKEVSTFFAYTYPWPDSPEEDVNASYQSQVDELYRQIYKLGTEETREQLHRSLRISPGMVESEEV</sequence>
<evidence type="ECO:0000313" key="1">
    <source>
        <dbReference type="EMBL" id="TYA11002.1"/>
    </source>
</evidence>
<evidence type="ECO:0008006" key="3">
    <source>
        <dbReference type="Google" id="ProtNLM"/>
    </source>
</evidence>
<evidence type="ECO:0000313" key="2">
    <source>
        <dbReference type="Proteomes" id="UP000325218"/>
    </source>
</evidence>
<dbReference type="OrthoDB" id="2706506at2"/>
<dbReference type="AlphaFoldDB" id="A0A5D0CMU2"/>
<organism evidence="1 2">
    <name type="scientific">Paenibacillus faecis</name>
    <dbReference type="NCBI Taxonomy" id="862114"/>
    <lineage>
        <taxon>Bacteria</taxon>
        <taxon>Bacillati</taxon>
        <taxon>Bacillota</taxon>
        <taxon>Bacilli</taxon>
        <taxon>Bacillales</taxon>
        <taxon>Paenibacillaceae</taxon>
        <taxon>Paenibacillus</taxon>
    </lineage>
</organism>